<dbReference type="Gene3D" id="1.25.10.10">
    <property type="entry name" value="Leucine-rich Repeat Variant"/>
    <property type="match status" value="1"/>
</dbReference>
<dbReference type="GO" id="GO:0005737">
    <property type="term" value="C:cytoplasm"/>
    <property type="evidence" value="ECO:0007669"/>
    <property type="project" value="TreeGrafter"/>
</dbReference>
<dbReference type="AlphaFoldDB" id="A0A1Y1XSN0"/>
<evidence type="ECO:0000313" key="5">
    <source>
        <dbReference type="Proteomes" id="UP000193498"/>
    </source>
</evidence>
<dbReference type="GO" id="GO:0019888">
    <property type="term" value="F:protein phosphatase regulator activity"/>
    <property type="evidence" value="ECO:0007669"/>
    <property type="project" value="TreeGrafter"/>
</dbReference>
<feature type="repeat" description="HEAT" evidence="2">
    <location>
        <begin position="380"/>
        <end position="416"/>
    </location>
</feature>
<dbReference type="InterPro" id="IPR016024">
    <property type="entry name" value="ARM-type_fold"/>
</dbReference>
<sequence length="548" mass="61286">MIKMMATLAEFSDLDSVVDIFVPLLVQMASDPTFNVRKEVPVAINSVIKVVSSQHAVDDLLLQFEHLANDDIWQVRKSCALVLPEICASVPASAQLEICLPIFKAMISDVSRWVQTCVEDGLGRMVAAFAGGDVPDDLIEKYISLFPNKSSMRDPDRTLRCAFNFPAVLLALGPHRWPEFANDYSNLCRDTQMSVRRTLAYSLHEIAKLLRENVEACDKQLAPLFGFFMMDADEVRVGVLQNAATFLGCLSLPTREMYLPVLEDIWEADSKNWRVRELVAQQIPPLCELFSATTIVNDVLPIAIKCLNDPVFRVRETAVSAIPIIYGQTKKDPDLSSQIFETILQFGLSASFRKRMIFVQICRELLQTSQIAISIFGEVLMPVFSQLSSDKVANVRLLVIQATETLINAFHENEQECSPKFQEQLGGLLKRFSSDDDPEIQSTLSQSILPSIEIPLSDPSPIDNRTHHGPNTESNGKCLSKAIPSRSLQQYTICQVDENCKPENREAEENVRKLAKRTEEAHITEPVKITRVVSGMSNSKPLDLVDSL</sequence>
<dbReference type="InterPro" id="IPR051023">
    <property type="entry name" value="PP2A_Regulatory_Subunit_A"/>
</dbReference>
<name>A0A1Y1XSN0_9FUNG</name>
<evidence type="ECO:0000256" key="1">
    <source>
        <dbReference type="ARBA" id="ARBA00022737"/>
    </source>
</evidence>
<dbReference type="OrthoDB" id="2422528at2759"/>
<organism evidence="4 5">
    <name type="scientific">Basidiobolus meristosporus CBS 931.73</name>
    <dbReference type="NCBI Taxonomy" id="1314790"/>
    <lineage>
        <taxon>Eukaryota</taxon>
        <taxon>Fungi</taxon>
        <taxon>Fungi incertae sedis</taxon>
        <taxon>Zoopagomycota</taxon>
        <taxon>Entomophthoromycotina</taxon>
        <taxon>Basidiobolomycetes</taxon>
        <taxon>Basidiobolales</taxon>
        <taxon>Basidiobolaceae</taxon>
        <taxon>Basidiobolus</taxon>
    </lineage>
</organism>
<protein>
    <submittedName>
        <fullName evidence="4">ARM repeat-containing protein</fullName>
    </submittedName>
</protein>
<proteinExistence type="predicted"/>
<keyword evidence="1" id="KW-0677">Repeat</keyword>
<dbReference type="PANTHER" id="PTHR10648:SF1">
    <property type="entry name" value="SERINE_THREONINE-PROTEIN PHOSPHATASE 4 REGULATORY SUBUNIT 1"/>
    <property type="match status" value="1"/>
</dbReference>
<accession>A0A1Y1XSN0</accession>
<feature type="region of interest" description="Disordered" evidence="3">
    <location>
        <begin position="453"/>
        <end position="479"/>
    </location>
</feature>
<keyword evidence="5" id="KW-1185">Reference proteome</keyword>
<dbReference type="InterPro" id="IPR011989">
    <property type="entry name" value="ARM-like"/>
</dbReference>
<dbReference type="InParanoid" id="A0A1Y1XSN0"/>
<dbReference type="EMBL" id="MCFE01000502">
    <property type="protein sequence ID" value="ORX88733.1"/>
    <property type="molecule type" value="Genomic_DNA"/>
</dbReference>
<evidence type="ECO:0000256" key="2">
    <source>
        <dbReference type="PROSITE-ProRule" id="PRU00103"/>
    </source>
</evidence>
<comment type="caution">
    <text evidence="4">The sequence shown here is derived from an EMBL/GenBank/DDBJ whole genome shotgun (WGS) entry which is preliminary data.</text>
</comment>
<gene>
    <name evidence="4" type="ORF">K493DRAFT_75617</name>
</gene>
<dbReference type="InterPro" id="IPR021133">
    <property type="entry name" value="HEAT_type_2"/>
</dbReference>
<dbReference type="SUPFAM" id="SSF48371">
    <property type="entry name" value="ARM repeat"/>
    <property type="match status" value="1"/>
</dbReference>
<dbReference type="PROSITE" id="PS50077">
    <property type="entry name" value="HEAT_REPEAT"/>
    <property type="match status" value="2"/>
</dbReference>
<evidence type="ECO:0000313" key="4">
    <source>
        <dbReference type="EMBL" id="ORX88733.1"/>
    </source>
</evidence>
<dbReference type="STRING" id="1314790.A0A1Y1XSN0"/>
<dbReference type="Proteomes" id="UP000193498">
    <property type="component" value="Unassembled WGS sequence"/>
</dbReference>
<feature type="repeat" description="HEAT" evidence="2">
    <location>
        <begin position="21"/>
        <end position="59"/>
    </location>
</feature>
<dbReference type="PANTHER" id="PTHR10648">
    <property type="entry name" value="SERINE/THREONINE-PROTEIN PHOSPHATASE PP2A 65 KDA REGULATORY SUBUNIT"/>
    <property type="match status" value="1"/>
</dbReference>
<evidence type="ECO:0000256" key="3">
    <source>
        <dbReference type="SAM" id="MobiDB-lite"/>
    </source>
</evidence>
<reference evidence="4 5" key="1">
    <citation type="submission" date="2016-07" db="EMBL/GenBank/DDBJ databases">
        <title>Pervasive Adenine N6-methylation of Active Genes in Fungi.</title>
        <authorList>
            <consortium name="DOE Joint Genome Institute"/>
            <person name="Mondo S.J."/>
            <person name="Dannebaum R.O."/>
            <person name="Kuo R.C."/>
            <person name="Labutti K."/>
            <person name="Haridas S."/>
            <person name="Kuo A."/>
            <person name="Salamov A."/>
            <person name="Ahrendt S.R."/>
            <person name="Lipzen A."/>
            <person name="Sullivan W."/>
            <person name="Andreopoulos W.B."/>
            <person name="Clum A."/>
            <person name="Lindquist E."/>
            <person name="Daum C."/>
            <person name="Ramamoorthy G.K."/>
            <person name="Gryganskyi A."/>
            <person name="Culley D."/>
            <person name="Magnuson J.K."/>
            <person name="James T.Y."/>
            <person name="O'Malley M.A."/>
            <person name="Stajich J.E."/>
            <person name="Spatafora J.W."/>
            <person name="Visel A."/>
            <person name="Grigoriev I.V."/>
        </authorList>
    </citation>
    <scope>NUCLEOTIDE SEQUENCE [LARGE SCALE GENOMIC DNA]</scope>
    <source>
        <strain evidence="4 5">CBS 931.73</strain>
    </source>
</reference>